<dbReference type="PANTHER" id="PTHR43648:SF1">
    <property type="entry name" value="ELECTRON TRANSFER FLAVOPROTEIN BETA SUBUNIT LYSINE METHYLTRANSFERASE"/>
    <property type="match status" value="1"/>
</dbReference>
<evidence type="ECO:0000256" key="2">
    <source>
        <dbReference type="ARBA" id="ARBA00022679"/>
    </source>
</evidence>
<gene>
    <name evidence="3" type="ORF">JBF11_04770</name>
</gene>
<sequence length="290" mass="32194">MDTEEKYLERLEILVEEEDFALAEALVGQALSYGWEEESLATGQIKLTLHCEDGELLNALAVQIRNFLPEAQCLRSKIVQADWTNAWKEYFTPIEAGDFVILPPWLAKSYENPQKLYPIIIEPKSAFGTGHHASTVLCLKAITALYHEGKIRAGQRFLDLGTGTGILGIACTHYGLTGCGLDIESLAVDNAKENCVLNSVKDFTVGLGSIEKVQGLQFDVVIANILAQPLREMAEDIINAVSPNHMLILSGFLGIQVADLEKAYERMGKARQFRQETDMKDGEWVSLYWG</sequence>
<dbReference type="SUPFAM" id="SSF53335">
    <property type="entry name" value="S-adenosyl-L-methionine-dependent methyltransferases"/>
    <property type="match status" value="1"/>
</dbReference>
<dbReference type="InterPro" id="IPR029063">
    <property type="entry name" value="SAM-dependent_MTases_sf"/>
</dbReference>
<dbReference type="GO" id="GO:0005840">
    <property type="term" value="C:ribosome"/>
    <property type="evidence" value="ECO:0007669"/>
    <property type="project" value="UniProtKB-KW"/>
</dbReference>
<evidence type="ECO:0000313" key="3">
    <source>
        <dbReference type="EMBL" id="UWX06622.1"/>
    </source>
</evidence>
<keyword evidence="3" id="KW-0687">Ribonucleoprotein</keyword>
<evidence type="ECO:0000313" key="4">
    <source>
        <dbReference type="Proteomes" id="UP001058120"/>
    </source>
</evidence>
<name>A0ABY5Y4K3_9BACT</name>
<dbReference type="RefSeq" id="WP_334316232.1">
    <property type="nucleotide sequence ID" value="NZ_CP065938.1"/>
</dbReference>
<organism evidence="3 4">
    <name type="scientific">Taurinivorans muris</name>
    <dbReference type="NCBI Taxonomy" id="2787751"/>
    <lineage>
        <taxon>Bacteria</taxon>
        <taxon>Pseudomonadati</taxon>
        <taxon>Thermodesulfobacteriota</taxon>
        <taxon>Desulfovibrionia</taxon>
        <taxon>Desulfovibrionales</taxon>
        <taxon>Desulfovibrionaceae</taxon>
        <taxon>Taurinivorans</taxon>
    </lineage>
</organism>
<dbReference type="PANTHER" id="PTHR43648">
    <property type="entry name" value="ELECTRON TRANSFER FLAVOPROTEIN BETA SUBUNIT LYSINE METHYLTRANSFERASE"/>
    <property type="match status" value="1"/>
</dbReference>
<proteinExistence type="predicted"/>
<dbReference type="Gene3D" id="3.40.50.150">
    <property type="entry name" value="Vaccinia Virus protein VP39"/>
    <property type="match status" value="1"/>
</dbReference>
<reference evidence="3" key="1">
    <citation type="submission" date="2020-12" db="EMBL/GenBank/DDBJ databases">
        <title>Taurinivorans muris gen. nov., sp. nov., fundamental and realized metabolic niche of a ubiquitous sulfidogenic bacterium in the murine intestine.</title>
        <authorList>
            <person name="Ye H."/>
            <person name="Hanson B.T."/>
            <person name="Loy A."/>
        </authorList>
    </citation>
    <scope>NUCLEOTIDE SEQUENCE</scope>
    <source>
        <strain evidence="3">LT0009</strain>
    </source>
</reference>
<keyword evidence="4" id="KW-1185">Reference proteome</keyword>
<accession>A0ABY5Y4K3</accession>
<dbReference type="Proteomes" id="UP001058120">
    <property type="component" value="Chromosome"/>
</dbReference>
<dbReference type="GO" id="GO:0032259">
    <property type="term" value="P:methylation"/>
    <property type="evidence" value="ECO:0007669"/>
    <property type="project" value="UniProtKB-KW"/>
</dbReference>
<dbReference type="GO" id="GO:0008168">
    <property type="term" value="F:methyltransferase activity"/>
    <property type="evidence" value="ECO:0007669"/>
    <property type="project" value="UniProtKB-KW"/>
</dbReference>
<evidence type="ECO:0000256" key="1">
    <source>
        <dbReference type="ARBA" id="ARBA00022603"/>
    </source>
</evidence>
<keyword evidence="3" id="KW-0689">Ribosomal protein</keyword>
<dbReference type="EMBL" id="CP065938">
    <property type="protein sequence ID" value="UWX06622.1"/>
    <property type="molecule type" value="Genomic_DNA"/>
</dbReference>
<keyword evidence="1 3" id="KW-0489">Methyltransferase</keyword>
<dbReference type="InterPro" id="IPR050078">
    <property type="entry name" value="Ribosomal_L11_MeTrfase_PrmA"/>
</dbReference>
<dbReference type="Pfam" id="PF06325">
    <property type="entry name" value="PrmA"/>
    <property type="match status" value="1"/>
</dbReference>
<dbReference type="CDD" id="cd02440">
    <property type="entry name" value="AdoMet_MTases"/>
    <property type="match status" value="1"/>
</dbReference>
<protein>
    <submittedName>
        <fullName evidence="3">50S ribosomal protein L11 methyltransferase</fullName>
    </submittedName>
</protein>
<keyword evidence="2" id="KW-0808">Transferase</keyword>